<protein>
    <submittedName>
        <fullName evidence="5">Uncharacterized protein</fullName>
    </submittedName>
</protein>
<dbReference type="InterPro" id="IPR014770">
    <property type="entry name" value="Munc13_1"/>
</dbReference>
<feature type="domain" description="MHD2" evidence="4">
    <location>
        <begin position="1085"/>
        <end position="1207"/>
    </location>
</feature>
<dbReference type="Pfam" id="PF06292">
    <property type="entry name" value="MUN"/>
    <property type="match status" value="1"/>
</dbReference>
<evidence type="ECO:0000259" key="2">
    <source>
        <dbReference type="PROSITE" id="PS50004"/>
    </source>
</evidence>
<dbReference type="PANTHER" id="PTHR47263">
    <property type="entry name" value="ADENYLATE CYCLASE ACTIVATION PROTEIN GIT1"/>
    <property type="match status" value="1"/>
</dbReference>
<dbReference type="PANTHER" id="PTHR47263:SF1">
    <property type="entry name" value="C2 DOMAIN PROTEIN (AFU_ORTHOLOGUE AFUA_7G02350)"/>
    <property type="match status" value="1"/>
</dbReference>
<dbReference type="Proteomes" id="UP001214628">
    <property type="component" value="Chromosome 1"/>
</dbReference>
<dbReference type="EMBL" id="CP118375">
    <property type="protein sequence ID" value="WFD41978.1"/>
    <property type="molecule type" value="Genomic_DNA"/>
</dbReference>
<feature type="domain" description="MHD1" evidence="3">
    <location>
        <begin position="618"/>
        <end position="740"/>
    </location>
</feature>
<gene>
    <name evidence="5" type="ORF">MPSI1_000617</name>
</gene>
<keyword evidence="6" id="KW-1185">Reference proteome</keyword>
<dbReference type="PROSITE" id="PS50004">
    <property type="entry name" value="C2"/>
    <property type="match status" value="1"/>
</dbReference>
<dbReference type="Gene3D" id="2.60.40.150">
    <property type="entry name" value="C2 domain"/>
    <property type="match status" value="1"/>
</dbReference>
<feature type="domain" description="C2" evidence="2">
    <location>
        <begin position="845"/>
        <end position="969"/>
    </location>
</feature>
<feature type="region of interest" description="Disordered" evidence="1">
    <location>
        <begin position="202"/>
        <end position="224"/>
    </location>
</feature>
<name>A0AAF0FBM3_9BASI</name>
<dbReference type="InterPro" id="IPR052811">
    <property type="entry name" value="Glucose_resp_signaling"/>
</dbReference>
<dbReference type="InterPro" id="IPR010439">
    <property type="entry name" value="MUN_dom"/>
</dbReference>
<dbReference type="Gene3D" id="1.20.58.1100">
    <property type="match status" value="1"/>
</dbReference>
<dbReference type="PROSITE" id="PS51258">
    <property type="entry name" value="MHD1"/>
    <property type="match status" value="1"/>
</dbReference>
<evidence type="ECO:0000256" key="1">
    <source>
        <dbReference type="SAM" id="MobiDB-lite"/>
    </source>
</evidence>
<dbReference type="SMART" id="SM00239">
    <property type="entry name" value="C2"/>
    <property type="match status" value="1"/>
</dbReference>
<proteinExistence type="predicted"/>
<dbReference type="InterPro" id="IPR035892">
    <property type="entry name" value="C2_domain_sf"/>
</dbReference>
<evidence type="ECO:0000259" key="3">
    <source>
        <dbReference type="PROSITE" id="PS51258"/>
    </source>
</evidence>
<dbReference type="InterPro" id="IPR014772">
    <property type="entry name" value="Munc13_dom-2"/>
</dbReference>
<reference evidence="5" key="1">
    <citation type="submission" date="2023-02" db="EMBL/GenBank/DDBJ databases">
        <title>Mating type loci evolution in Malassezia.</title>
        <authorList>
            <person name="Coelho M.A."/>
        </authorList>
    </citation>
    <scope>NUCLEOTIDE SEQUENCE</scope>
    <source>
        <strain evidence="5">CBS 14136</strain>
    </source>
</reference>
<dbReference type="SUPFAM" id="SSF49562">
    <property type="entry name" value="C2 domain (Calcium/lipid-binding domain, CaLB)"/>
    <property type="match status" value="1"/>
</dbReference>
<dbReference type="InterPro" id="IPR000008">
    <property type="entry name" value="C2_dom"/>
</dbReference>
<accession>A0AAF0FBM3</accession>
<evidence type="ECO:0000313" key="5">
    <source>
        <dbReference type="EMBL" id="WFD41978.1"/>
    </source>
</evidence>
<dbReference type="Gene3D" id="1.10.357.50">
    <property type="match status" value="1"/>
</dbReference>
<evidence type="ECO:0000259" key="4">
    <source>
        <dbReference type="PROSITE" id="PS51259"/>
    </source>
</evidence>
<sequence>MSIPSSHASGNFSAQQKRGVTDGDIYVYALQTAYLAHLLNQAASNVTEARPPAVRRSSETRSNLAERIRELKIGSGSGRNARLPDKFVRRFMESLERIAMGRDPQFHSPLFRQTTGAFYGTVMDQAHVKSLKEQRNVEELLLLFFQHAQTSLKKRISDESEWQNELRTELKLFSQVIKNILAAIGPAQRELVDRIEDTTQMLSSSIHPSASSSRSSNEEKSSSSPLLEAVGSLFNVYDGQLARDIESISPISTLTAGMVDLKRCVYRIHAKQPWPGAEDDFNNQEAYKKWRSTELDHLSRMMLAICKAKPDLLSAPTASDSSATARVPRASSDLAAQDLAEAERDGDMTFVPPDANAAYQRILERCIDKDLDAIRSKREDEEVSLAILSPLHITLLETCADRWLISQPFRALANLRTIKARFDRGEVPMACLKQALDPILTLAQAQNCQDWSKQDVQALHRALSSLADSLLRNVYAQFQAVDEASLHDLRPTLELVEQAETFRTTLSPEHDQSSSSSGWREELMEALRVNAIQGYTAKTTELFSAEQVAAIDVFSKLLNWIHAKVKALDQKLPKTILGFVPVDVIIQKLVPLYLEDLESMRMEVMQQVFARDTMEAVNDALNLFERIRALISLYELSHPPFPLAFQARRWFAPYVKRWLLLTERHALQWVHNAVREDNFEPMGDDGAEYSTSIRDLSDALQQPLTLLKDLAWPDAYEQACFYTMLAKLYGRVISEYAHAIEKLYMLEMVPVPNENLSTPVLGGLLDSPFAADYLATLPPKQAAWLAKAKQTIAGEKKVQPFLFQPKSCVKLNNIEAARKLLDTLYQGIDADKQAKIVTSHLRNVDQSENQESVSVNKSKHTFLFSVKIVQAELTASNPDERSNALQSRFDTFVTLSDKSGTRLAKSRTIYNSPSPRWNEIFDIPSGSLLWVSATIWRRLSGHEPQLYGRAPFRLDPRQFRDQSAHELWLSLDGGGGKLLVRVSMESAHDDILFYFGRAFRVLKRSEVDMVRVLVDHMSLFMRQFLSRSVVRSMVRGGRVNLDRAIGNVKALYASALAQANGTAALIPPVEQERRHAAALSDQEIEAAIVPLLDYFEVTLGTLKSALTETQSQLVLTRVWKEVLNILESILVPPLSDLPTDMRELSTKEVDIVFKWLSFLKNYFNAYDEETGMAQGVPLDVLQGPKYRELLSYLLLHDQTTDQLMVECVREFQARLASSSAARRARSKSVLNQRSLGTIREYKKSKTVEDHTHAEMAMKILRMRPGTGDFLTQQLYSMNTLQASSPQPTSAAQSLRRTSKRLSALLSR</sequence>
<dbReference type="PROSITE" id="PS51259">
    <property type="entry name" value="MHD2"/>
    <property type="match status" value="1"/>
</dbReference>
<evidence type="ECO:0000313" key="6">
    <source>
        <dbReference type="Proteomes" id="UP001214628"/>
    </source>
</evidence>
<organism evidence="5 6">
    <name type="scientific">Malassezia psittaci</name>
    <dbReference type="NCBI Taxonomy" id="1821823"/>
    <lineage>
        <taxon>Eukaryota</taxon>
        <taxon>Fungi</taxon>
        <taxon>Dikarya</taxon>
        <taxon>Basidiomycota</taxon>
        <taxon>Ustilaginomycotina</taxon>
        <taxon>Malasseziomycetes</taxon>
        <taxon>Malasseziales</taxon>
        <taxon>Malasseziaceae</taxon>
        <taxon>Malassezia</taxon>
    </lineage>
</organism>
<feature type="compositionally biased region" description="Low complexity" evidence="1">
    <location>
        <begin position="203"/>
        <end position="215"/>
    </location>
</feature>